<feature type="domain" description="Flagellar motor switch protein FliG C-terminal" evidence="11">
    <location>
        <begin position="219"/>
        <end position="332"/>
    </location>
</feature>
<evidence type="ECO:0000256" key="2">
    <source>
        <dbReference type="ARBA" id="ARBA00004413"/>
    </source>
</evidence>
<dbReference type="GO" id="GO:0005886">
    <property type="term" value="C:plasma membrane"/>
    <property type="evidence" value="ECO:0007669"/>
    <property type="project" value="UniProtKB-SubCell"/>
</dbReference>
<keyword evidence="7" id="KW-0283">Flagellar rotation</keyword>
<dbReference type="PANTHER" id="PTHR30534:SF0">
    <property type="entry name" value="FLAGELLAR MOTOR SWITCH PROTEIN FLIG"/>
    <property type="match status" value="1"/>
</dbReference>
<gene>
    <name evidence="14" type="ORF">DFK10_03410</name>
</gene>
<dbReference type="InterPro" id="IPR028263">
    <property type="entry name" value="FliG_N"/>
</dbReference>
<proteinExistence type="inferred from homology"/>
<comment type="caution">
    <text evidence="14">The sequence shown here is derived from an EMBL/GenBank/DDBJ whole genome shotgun (WGS) entry which is preliminary data.</text>
</comment>
<organism evidence="14 15">
    <name type="scientific">Salibaculum griseiflavum</name>
    <dbReference type="NCBI Taxonomy" id="1914409"/>
    <lineage>
        <taxon>Bacteria</taxon>
        <taxon>Pseudomonadati</taxon>
        <taxon>Pseudomonadota</taxon>
        <taxon>Alphaproteobacteria</taxon>
        <taxon>Rhodobacterales</taxon>
        <taxon>Roseobacteraceae</taxon>
        <taxon>Salibaculum</taxon>
    </lineage>
</organism>
<evidence type="ECO:0000256" key="8">
    <source>
        <dbReference type="ARBA" id="ARBA00023136"/>
    </source>
</evidence>
<dbReference type="Proteomes" id="UP000245293">
    <property type="component" value="Unassembled WGS sequence"/>
</dbReference>
<dbReference type="OrthoDB" id="7616820at2"/>
<keyword evidence="14" id="KW-0282">Flagellum</keyword>
<keyword evidence="9" id="KW-0975">Bacterial flagellum</keyword>
<dbReference type="GO" id="GO:0009425">
    <property type="term" value="C:bacterial-type flagellum basal body"/>
    <property type="evidence" value="ECO:0007669"/>
    <property type="project" value="UniProtKB-SubCell"/>
</dbReference>
<dbReference type="Pfam" id="PF14842">
    <property type="entry name" value="FliG_N"/>
    <property type="match status" value="1"/>
</dbReference>
<dbReference type="RefSeq" id="WP_109386571.1">
    <property type="nucleotide sequence ID" value="NZ_QETF01000002.1"/>
</dbReference>
<dbReference type="InterPro" id="IPR032779">
    <property type="entry name" value="FliG_M"/>
</dbReference>
<evidence type="ECO:0000256" key="6">
    <source>
        <dbReference type="ARBA" id="ARBA00022500"/>
    </source>
</evidence>
<evidence type="ECO:0000256" key="5">
    <source>
        <dbReference type="ARBA" id="ARBA00022475"/>
    </source>
</evidence>
<evidence type="ECO:0000256" key="10">
    <source>
        <dbReference type="ARBA" id="ARBA00025598"/>
    </source>
</evidence>
<dbReference type="PANTHER" id="PTHR30534">
    <property type="entry name" value="FLAGELLAR MOTOR SWITCH PROTEIN FLIG"/>
    <property type="match status" value="1"/>
</dbReference>
<keyword evidence="15" id="KW-1185">Reference proteome</keyword>
<evidence type="ECO:0000259" key="11">
    <source>
        <dbReference type="Pfam" id="PF01706"/>
    </source>
</evidence>
<evidence type="ECO:0000256" key="4">
    <source>
        <dbReference type="ARBA" id="ARBA00021870"/>
    </source>
</evidence>
<accession>A0A2V1P7J2</accession>
<dbReference type="Pfam" id="PF14841">
    <property type="entry name" value="FliG_M"/>
    <property type="match status" value="1"/>
</dbReference>
<comment type="function">
    <text evidence="10">FliG is one of three proteins (FliG, FliN, FliM) that forms the rotor-mounted switch complex (C ring), located at the base of the basal body. This complex interacts with the CheY and CheZ chemotaxis proteins, in addition to contacting components of the motor that determine the direction of flagellar rotation.</text>
</comment>
<dbReference type="Pfam" id="PF01706">
    <property type="entry name" value="FliG_C"/>
    <property type="match status" value="1"/>
</dbReference>
<feature type="domain" description="Flagellar motor switch protein FliG middle" evidence="12">
    <location>
        <begin position="119"/>
        <end position="184"/>
    </location>
</feature>
<dbReference type="InterPro" id="IPR000090">
    <property type="entry name" value="Flg_Motor_Flig"/>
</dbReference>
<evidence type="ECO:0000256" key="3">
    <source>
        <dbReference type="ARBA" id="ARBA00010299"/>
    </source>
</evidence>
<dbReference type="GO" id="GO:0071973">
    <property type="term" value="P:bacterial-type flagellum-dependent cell motility"/>
    <property type="evidence" value="ECO:0007669"/>
    <property type="project" value="InterPro"/>
</dbReference>
<keyword evidence="14" id="KW-0969">Cilium</keyword>
<dbReference type="InterPro" id="IPR023087">
    <property type="entry name" value="Flg_Motor_Flig_C"/>
</dbReference>
<reference evidence="15" key="1">
    <citation type="submission" date="2018-05" db="EMBL/GenBank/DDBJ databases">
        <authorList>
            <person name="Du Z."/>
            <person name="Wang X."/>
        </authorList>
    </citation>
    <scope>NUCLEOTIDE SEQUENCE [LARGE SCALE GENOMIC DNA]</scope>
    <source>
        <strain evidence="15">WDS4C29</strain>
    </source>
</reference>
<keyword evidence="6" id="KW-0145">Chemotaxis</keyword>
<keyword evidence="5" id="KW-1003">Cell membrane</keyword>
<evidence type="ECO:0000259" key="12">
    <source>
        <dbReference type="Pfam" id="PF14841"/>
    </source>
</evidence>
<evidence type="ECO:0000256" key="1">
    <source>
        <dbReference type="ARBA" id="ARBA00004117"/>
    </source>
</evidence>
<evidence type="ECO:0000313" key="15">
    <source>
        <dbReference type="Proteomes" id="UP000245293"/>
    </source>
</evidence>
<protein>
    <recommendedName>
        <fullName evidence="4">Flagellar motor switch protein FliG</fullName>
    </recommendedName>
</protein>
<dbReference type="EMBL" id="QETF01000002">
    <property type="protein sequence ID" value="PWG18306.1"/>
    <property type="molecule type" value="Genomic_DNA"/>
</dbReference>
<sequence length="340" mass="35710">MTPPADLTRARKAAIVVQYLLNEGQDLPLSDLPEDSQLRLSRELGALDLVDRTTFQTIASEFTEALGNLAMTVPGSLDAALSGLDGKISPQALQKLRDESANTAGADPWKQILALDLDTLLGLLDAEGVEIGAVLLSKLSTARAAELLGRLPGEQARRIAHAVSRTADIRPDAVARIGEALAAQYCGASAPAFPQTPGQRVGAILNSSGAEMRERLLDDLTEQDPGFAESVRKSIFTFADIPTRLSPLDVPKVIRDIPGEDLVKALGAASATGGPVAAGADHILSNMSQRMADSLREEMEELGKIKKAEGEAAQAAVVAAIRSAADRGEIALIEPGEDEG</sequence>
<evidence type="ECO:0000256" key="7">
    <source>
        <dbReference type="ARBA" id="ARBA00022779"/>
    </source>
</evidence>
<comment type="similarity">
    <text evidence="3">Belongs to the FliG family.</text>
</comment>
<evidence type="ECO:0000256" key="9">
    <source>
        <dbReference type="ARBA" id="ARBA00023143"/>
    </source>
</evidence>
<dbReference type="AlphaFoldDB" id="A0A2V1P7J2"/>
<keyword evidence="14" id="KW-0966">Cell projection</keyword>
<keyword evidence="8" id="KW-0472">Membrane</keyword>
<dbReference type="Gene3D" id="1.10.220.30">
    <property type="match status" value="3"/>
</dbReference>
<feature type="domain" description="Flagellar motor switch protein FliG N-terminal" evidence="13">
    <location>
        <begin position="7"/>
        <end position="109"/>
    </location>
</feature>
<evidence type="ECO:0000259" key="13">
    <source>
        <dbReference type="Pfam" id="PF14842"/>
    </source>
</evidence>
<dbReference type="GO" id="GO:0003774">
    <property type="term" value="F:cytoskeletal motor activity"/>
    <property type="evidence" value="ECO:0007669"/>
    <property type="project" value="InterPro"/>
</dbReference>
<dbReference type="PRINTS" id="PR00954">
    <property type="entry name" value="FLGMOTORFLIG"/>
</dbReference>
<dbReference type="SUPFAM" id="SSF48029">
    <property type="entry name" value="FliG"/>
    <property type="match status" value="1"/>
</dbReference>
<evidence type="ECO:0000313" key="14">
    <source>
        <dbReference type="EMBL" id="PWG18306.1"/>
    </source>
</evidence>
<name>A0A2V1P7J2_9RHOB</name>
<dbReference type="GO" id="GO:0006935">
    <property type="term" value="P:chemotaxis"/>
    <property type="evidence" value="ECO:0007669"/>
    <property type="project" value="UniProtKB-KW"/>
</dbReference>
<dbReference type="InterPro" id="IPR011002">
    <property type="entry name" value="FliG_a-hlx"/>
</dbReference>
<comment type="subcellular location">
    <subcellularLocation>
        <location evidence="1">Bacterial flagellum basal body</location>
    </subcellularLocation>
    <subcellularLocation>
        <location evidence="2">Cell membrane</location>
        <topology evidence="2">Peripheral membrane protein</topology>
        <orientation evidence="2">Cytoplasmic side</orientation>
    </subcellularLocation>
</comment>